<keyword evidence="5" id="KW-1185">Reference proteome</keyword>
<evidence type="ECO:0000259" key="3">
    <source>
        <dbReference type="Pfam" id="PF24535"/>
    </source>
</evidence>
<dbReference type="Proteomes" id="UP000091918">
    <property type="component" value="Unassembled WGS sequence"/>
</dbReference>
<keyword evidence="2" id="KW-0812">Transmembrane</keyword>
<name>A0A1B7NML7_9EURO</name>
<feature type="transmembrane region" description="Helical" evidence="2">
    <location>
        <begin position="121"/>
        <end position="147"/>
    </location>
</feature>
<feature type="compositionally biased region" description="Polar residues" evidence="1">
    <location>
        <begin position="222"/>
        <end position="237"/>
    </location>
</feature>
<protein>
    <recommendedName>
        <fullName evidence="3">DUF7598 domain-containing protein</fullName>
    </recommendedName>
</protein>
<dbReference type="PROSITE" id="PS51257">
    <property type="entry name" value="PROKAR_LIPOPROTEIN"/>
    <property type="match status" value="1"/>
</dbReference>
<dbReference type="Pfam" id="PF24535">
    <property type="entry name" value="DUF7598"/>
    <property type="match status" value="1"/>
</dbReference>
<feature type="domain" description="DUF7598" evidence="3">
    <location>
        <begin position="12"/>
        <end position="146"/>
    </location>
</feature>
<accession>A0A1B7NML7</accession>
<keyword evidence="2" id="KW-1133">Transmembrane helix</keyword>
<feature type="compositionally biased region" description="Basic and acidic residues" evidence="1">
    <location>
        <begin position="244"/>
        <end position="253"/>
    </location>
</feature>
<keyword evidence="2" id="KW-0472">Membrane</keyword>
<dbReference type="AlphaFoldDB" id="A0A1B7NML7"/>
<feature type="transmembrane region" description="Helical" evidence="2">
    <location>
        <begin position="52"/>
        <end position="77"/>
    </location>
</feature>
<comment type="caution">
    <text evidence="4">The sequence shown here is derived from an EMBL/GenBank/DDBJ whole genome shotgun (WGS) entry which is preliminary data.</text>
</comment>
<dbReference type="OrthoDB" id="5327148at2759"/>
<proteinExistence type="predicted"/>
<feature type="compositionally biased region" description="Low complexity" evidence="1">
    <location>
        <begin position="202"/>
        <end position="221"/>
    </location>
</feature>
<dbReference type="EMBL" id="LGUA01001777">
    <property type="protein sequence ID" value="OAX78069.1"/>
    <property type="molecule type" value="Genomic_DNA"/>
</dbReference>
<dbReference type="STRING" id="1658172.A0A1B7NML7"/>
<feature type="transmembrane region" description="Helical" evidence="2">
    <location>
        <begin position="89"/>
        <end position="109"/>
    </location>
</feature>
<gene>
    <name evidence="4" type="ORF">ACJ72_07627</name>
</gene>
<organism evidence="4 5">
    <name type="scientific">Emergomyces africanus</name>
    <dbReference type="NCBI Taxonomy" id="1955775"/>
    <lineage>
        <taxon>Eukaryota</taxon>
        <taxon>Fungi</taxon>
        <taxon>Dikarya</taxon>
        <taxon>Ascomycota</taxon>
        <taxon>Pezizomycotina</taxon>
        <taxon>Eurotiomycetes</taxon>
        <taxon>Eurotiomycetidae</taxon>
        <taxon>Onygenales</taxon>
        <taxon>Ajellomycetaceae</taxon>
        <taxon>Emergomyces</taxon>
    </lineage>
</organism>
<evidence type="ECO:0000313" key="4">
    <source>
        <dbReference type="EMBL" id="OAX78069.1"/>
    </source>
</evidence>
<feature type="transmembrane region" description="Helical" evidence="2">
    <location>
        <begin position="21"/>
        <end position="40"/>
    </location>
</feature>
<feature type="region of interest" description="Disordered" evidence="1">
    <location>
        <begin position="194"/>
        <end position="283"/>
    </location>
</feature>
<evidence type="ECO:0000313" key="5">
    <source>
        <dbReference type="Proteomes" id="UP000091918"/>
    </source>
</evidence>
<dbReference type="InterPro" id="IPR056019">
    <property type="entry name" value="DUF7598"/>
</dbReference>
<sequence>MTAAIKSLAGPGYVILNAIRVFNIICLLCIIAACSVLLVKTSTATNFFFFDAMHRVIIIAASIFLIISEVGFFEAWFHEYWGCFGRHSSFFALGVAMVLLGISTIGCLNREDMNKDIIGPTFWQLVLGAGIITIVFGFVNIVVTFIYRTKKTGLKARHIRTDGAVAPDAIPSLNNLNRGYKSFKLGRKDSLPLYHGSDDSSKSQSKYSRSSRSPISTTTPSMRTVPSSTATTRSRLNISAPRIDNPEQFEKFSRSSQGGNPEHPANHPVRLSARHSDWEAGQI</sequence>
<reference evidence="4 5" key="1">
    <citation type="submission" date="2015-07" db="EMBL/GenBank/DDBJ databases">
        <title>Emmonsia species relationships and genome sequence.</title>
        <authorList>
            <person name="Cuomo C.A."/>
            <person name="Schwartz I.S."/>
            <person name="Kenyon C."/>
            <person name="de Hoog G.S."/>
            <person name="Govender N.P."/>
            <person name="Botha A."/>
            <person name="Moreno L."/>
            <person name="de Vries M."/>
            <person name="Munoz J.F."/>
            <person name="Stielow J.B."/>
        </authorList>
    </citation>
    <scope>NUCLEOTIDE SEQUENCE [LARGE SCALE GENOMIC DNA]</scope>
    <source>
        <strain evidence="4 5">CBS 136260</strain>
    </source>
</reference>
<feature type="compositionally biased region" description="Basic and acidic residues" evidence="1">
    <location>
        <begin position="274"/>
        <end position="283"/>
    </location>
</feature>
<evidence type="ECO:0000256" key="1">
    <source>
        <dbReference type="SAM" id="MobiDB-lite"/>
    </source>
</evidence>
<evidence type="ECO:0000256" key="2">
    <source>
        <dbReference type="SAM" id="Phobius"/>
    </source>
</evidence>